<evidence type="ECO:0000256" key="3">
    <source>
        <dbReference type="ARBA" id="ARBA00022991"/>
    </source>
</evidence>
<name>A0A0D3J2C2_EMIH1</name>
<dbReference type="NCBIfam" id="TIGR00229">
    <property type="entry name" value="sensory_box"/>
    <property type="match status" value="2"/>
</dbReference>
<dbReference type="InterPro" id="IPR000014">
    <property type="entry name" value="PAS"/>
</dbReference>
<dbReference type="GO" id="GO:0005634">
    <property type="term" value="C:nucleus"/>
    <property type="evidence" value="ECO:0007669"/>
    <property type="project" value="TreeGrafter"/>
</dbReference>
<dbReference type="CDD" id="cd00130">
    <property type="entry name" value="PAS"/>
    <property type="match status" value="2"/>
</dbReference>
<dbReference type="KEGG" id="ehx:EMIHUDRAFT_53974"/>
<dbReference type="PaxDb" id="2903-EOD17657"/>
<keyword evidence="3" id="KW-0157">Chromophore</keyword>
<dbReference type="InterPro" id="IPR035965">
    <property type="entry name" value="PAS-like_dom_sf"/>
</dbReference>
<dbReference type="RefSeq" id="XP_005770086.1">
    <property type="nucleotide sequence ID" value="XM_005770029.1"/>
</dbReference>
<reference evidence="6" key="1">
    <citation type="journal article" date="2013" name="Nature">
        <title>Pan genome of the phytoplankton Emiliania underpins its global distribution.</title>
        <authorList>
            <person name="Read B.A."/>
            <person name="Kegel J."/>
            <person name="Klute M.J."/>
            <person name="Kuo A."/>
            <person name="Lefebvre S.C."/>
            <person name="Maumus F."/>
            <person name="Mayer C."/>
            <person name="Miller J."/>
            <person name="Monier A."/>
            <person name="Salamov A."/>
            <person name="Young J."/>
            <person name="Aguilar M."/>
            <person name="Claverie J.M."/>
            <person name="Frickenhaus S."/>
            <person name="Gonzalez K."/>
            <person name="Herman E.K."/>
            <person name="Lin Y.C."/>
            <person name="Napier J."/>
            <person name="Ogata H."/>
            <person name="Sarno A.F."/>
            <person name="Shmutz J."/>
            <person name="Schroeder D."/>
            <person name="de Vargas C."/>
            <person name="Verret F."/>
            <person name="von Dassow P."/>
            <person name="Valentin K."/>
            <person name="Van de Peer Y."/>
            <person name="Wheeler G."/>
            <person name="Dacks J.B."/>
            <person name="Delwiche C.F."/>
            <person name="Dyhrman S.T."/>
            <person name="Glockner G."/>
            <person name="John U."/>
            <person name="Richards T."/>
            <person name="Worden A.Z."/>
            <person name="Zhang X."/>
            <person name="Grigoriev I.V."/>
            <person name="Allen A.E."/>
            <person name="Bidle K."/>
            <person name="Borodovsky M."/>
            <person name="Bowler C."/>
            <person name="Brownlee C."/>
            <person name="Cock J.M."/>
            <person name="Elias M."/>
            <person name="Gladyshev V.N."/>
            <person name="Groth M."/>
            <person name="Guda C."/>
            <person name="Hadaegh A."/>
            <person name="Iglesias-Rodriguez M.D."/>
            <person name="Jenkins J."/>
            <person name="Jones B.M."/>
            <person name="Lawson T."/>
            <person name="Leese F."/>
            <person name="Lindquist E."/>
            <person name="Lobanov A."/>
            <person name="Lomsadze A."/>
            <person name="Malik S.B."/>
            <person name="Marsh M.E."/>
            <person name="Mackinder L."/>
            <person name="Mock T."/>
            <person name="Mueller-Roeber B."/>
            <person name="Pagarete A."/>
            <person name="Parker M."/>
            <person name="Probert I."/>
            <person name="Quesneville H."/>
            <person name="Raines C."/>
            <person name="Rensing S.A."/>
            <person name="Riano-Pachon D.M."/>
            <person name="Richier S."/>
            <person name="Rokitta S."/>
            <person name="Shiraiwa Y."/>
            <person name="Soanes D.M."/>
            <person name="van der Giezen M."/>
            <person name="Wahlund T.M."/>
            <person name="Williams B."/>
            <person name="Wilson W."/>
            <person name="Wolfe G."/>
            <person name="Wurch L.L."/>
        </authorList>
    </citation>
    <scope>NUCLEOTIDE SEQUENCE</scope>
</reference>
<feature type="domain" description="PAS" evidence="4">
    <location>
        <begin position="251"/>
        <end position="273"/>
    </location>
</feature>
<dbReference type="PANTHER" id="PTHR47429:SF2">
    <property type="entry name" value="PROTEIN TWIN LOV 1"/>
    <property type="match status" value="1"/>
</dbReference>
<dbReference type="PROSITE" id="PS50112">
    <property type="entry name" value="PAS"/>
    <property type="match status" value="2"/>
</dbReference>
<dbReference type="Proteomes" id="UP000013827">
    <property type="component" value="Unassembled WGS sequence"/>
</dbReference>
<accession>A0A0D3J2C2</accession>
<sequence>IVSAVDESPECVTISDPRVAGHPLIYVNQAFCRTVGYSRSEVLGRNCRFLQGPETEVGAVAAIVGAIRSGADCSVRITNYKRSGETFLNLLCLRAVTDAEGAARFYIGVMQEIRAGQRDLELLLAVRELSAQPADAQAAQARELADAFMPGFEGASPAELVDQLLQAAGETAEAFAREWIPSFLCSPSSDAVVRRLPVGCERPFGSASHLLWDQYRVEPAASGWLYSIVSAVDESPECVTISDPRVAGHPLIYVNQAFCRTVGYSRSEVLGRNCRFLQGPETEVGAVAAIVGAIRSGADCSVRITNYKRSGETFLNLLCLRAVTDAEG</sequence>
<dbReference type="SUPFAM" id="SSF55785">
    <property type="entry name" value="PYP-like sensor domain (PAS domain)"/>
    <property type="match status" value="2"/>
</dbReference>
<dbReference type="HOGENOM" id="CLU_848857_0_0_1"/>
<dbReference type="eggNOG" id="ENOG502QPPH">
    <property type="taxonomic scope" value="Eukaryota"/>
</dbReference>
<dbReference type="AlphaFoldDB" id="A0A0D3J2C2"/>
<dbReference type="Gene3D" id="3.30.450.20">
    <property type="entry name" value="PAS domain"/>
    <property type="match status" value="2"/>
</dbReference>
<dbReference type="STRING" id="2903.R1C630"/>
<dbReference type="GeneID" id="17263824"/>
<evidence type="ECO:0000256" key="2">
    <source>
        <dbReference type="ARBA" id="ARBA00022643"/>
    </source>
</evidence>
<evidence type="ECO:0000259" key="4">
    <source>
        <dbReference type="PROSITE" id="PS50112"/>
    </source>
</evidence>
<evidence type="ECO:0000256" key="1">
    <source>
        <dbReference type="ARBA" id="ARBA00022630"/>
    </source>
</evidence>
<evidence type="ECO:0000313" key="6">
    <source>
        <dbReference type="Proteomes" id="UP000013827"/>
    </source>
</evidence>
<dbReference type="EnsemblProtists" id="EOD17657">
    <property type="protein sequence ID" value="EOD17657"/>
    <property type="gene ID" value="EMIHUDRAFT_53974"/>
</dbReference>
<protein>
    <recommendedName>
        <fullName evidence="4">PAS domain-containing protein</fullName>
    </recommendedName>
</protein>
<keyword evidence="2" id="KW-0288">FMN</keyword>
<evidence type="ECO:0000313" key="5">
    <source>
        <dbReference type="EnsemblProtists" id="EOD17657"/>
    </source>
</evidence>
<proteinExistence type="predicted"/>
<dbReference type="Pfam" id="PF13426">
    <property type="entry name" value="PAS_9"/>
    <property type="match status" value="2"/>
</dbReference>
<dbReference type="PANTHER" id="PTHR47429">
    <property type="entry name" value="PROTEIN TWIN LOV 1"/>
    <property type="match status" value="1"/>
</dbReference>
<organism evidence="5 6">
    <name type="scientific">Emiliania huxleyi (strain CCMP1516)</name>
    <dbReference type="NCBI Taxonomy" id="280463"/>
    <lineage>
        <taxon>Eukaryota</taxon>
        <taxon>Haptista</taxon>
        <taxon>Haptophyta</taxon>
        <taxon>Prymnesiophyceae</taxon>
        <taxon>Isochrysidales</taxon>
        <taxon>Noelaerhabdaceae</taxon>
        <taxon>Emiliania</taxon>
    </lineage>
</organism>
<feature type="domain" description="PAS" evidence="4">
    <location>
        <begin position="1"/>
        <end position="46"/>
    </location>
</feature>
<keyword evidence="1" id="KW-0285">Flavoprotein</keyword>
<keyword evidence="6" id="KW-1185">Reference proteome</keyword>
<reference evidence="5" key="2">
    <citation type="submission" date="2024-10" db="UniProtKB">
        <authorList>
            <consortium name="EnsemblProtists"/>
        </authorList>
    </citation>
    <scope>IDENTIFICATION</scope>
</reference>